<reference evidence="2" key="1">
    <citation type="submission" date="2009-05" db="EMBL/GenBank/DDBJ databases">
        <title>The genome sequence of Ajellomyces capsulatus strain H143.</title>
        <authorList>
            <person name="Champion M."/>
            <person name="Cuomo C.A."/>
            <person name="Ma L.-J."/>
            <person name="Henn M.R."/>
            <person name="Sil A."/>
            <person name="Goldman B."/>
            <person name="Young S.K."/>
            <person name="Kodira C.D."/>
            <person name="Zeng Q."/>
            <person name="Koehrsen M."/>
            <person name="Alvarado L."/>
            <person name="Berlin A.M."/>
            <person name="Borenstein D."/>
            <person name="Chen Z."/>
            <person name="Engels R."/>
            <person name="Freedman E."/>
            <person name="Gellesch M."/>
            <person name="Goldberg J."/>
            <person name="Griggs A."/>
            <person name="Gujja S."/>
            <person name="Heiman D.I."/>
            <person name="Hepburn T.A."/>
            <person name="Howarth C."/>
            <person name="Jen D."/>
            <person name="Larson L."/>
            <person name="Lewis B."/>
            <person name="Mehta T."/>
            <person name="Park D."/>
            <person name="Pearson M."/>
            <person name="Roberts A."/>
            <person name="Saif S."/>
            <person name="Shea T.D."/>
            <person name="Shenoy N."/>
            <person name="Sisk P."/>
            <person name="Stolte C."/>
            <person name="Sykes S."/>
            <person name="Walk T."/>
            <person name="White J."/>
            <person name="Yandava C."/>
            <person name="Klein B."/>
            <person name="McEwen J.G."/>
            <person name="Puccia R."/>
            <person name="Goldman G.H."/>
            <person name="Felipe M.S."/>
            <person name="Nino-Vega G."/>
            <person name="San-Blas G."/>
            <person name="Taylor J.W."/>
            <person name="Mendoza L."/>
            <person name="Galagan J.E."/>
            <person name="Nusbaum C."/>
            <person name="Birren B.W."/>
        </authorList>
    </citation>
    <scope>NUCLEOTIDE SEQUENCE [LARGE SCALE GENOMIC DNA]</scope>
    <source>
        <strain evidence="2">H143</strain>
    </source>
</reference>
<dbReference type="HOGENOM" id="CLU_2037433_0_0_1"/>
<protein>
    <submittedName>
        <fullName evidence="1">Uncharacterized protein</fullName>
    </submittedName>
</protein>
<sequence>MREKHCSGLVAHSDGRRAYELPPCGDNFAVRRVMNLWFPRHIASASSIPTEYRDPTVLKIHLSREDSLNKRHHTIGIEWPRDGKWRIEQSPPSSRILHLLPNALVARKLGAPQPQMDACFS</sequence>
<proteinExistence type="predicted"/>
<dbReference type="Proteomes" id="UP000002624">
    <property type="component" value="Unassembled WGS sequence"/>
</dbReference>
<gene>
    <name evidence="1" type="ORF">HCDG_04736</name>
</gene>
<dbReference type="AlphaFoldDB" id="C6HFL3"/>
<name>C6HFL3_AJECH</name>
<organism evidence="1 2">
    <name type="scientific">Ajellomyces capsulatus (strain H143)</name>
    <name type="common">Darling's disease fungus</name>
    <name type="synonym">Histoplasma capsulatum</name>
    <dbReference type="NCBI Taxonomy" id="544712"/>
    <lineage>
        <taxon>Eukaryota</taxon>
        <taxon>Fungi</taxon>
        <taxon>Dikarya</taxon>
        <taxon>Ascomycota</taxon>
        <taxon>Pezizomycotina</taxon>
        <taxon>Eurotiomycetes</taxon>
        <taxon>Eurotiomycetidae</taxon>
        <taxon>Onygenales</taxon>
        <taxon>Ajellomycetaceae</taxon>
        <taxon>Histoplasma</taxon>
    </lineage>
</organism>
<dbReference type="VEuPathDB" id="FungiDB:HCDG_04736"/>
<evidence type="ECO:0000313" key="2">
    <source>
        <dbReference type="Proteomes" id="UP000002624"/>
    </source>
</evidence>
<accession>C6HFL3</accession>
<evidence type="ECO:0000313" key="1">
    <source>
        <dbReference type="EMBL" id="EER41090.1"/>
    </source>
</evidence>
<dbReference type="EMBL" id="GG692424">
    <property type="protein sequence ID" value="EER41090.1"/>
    <property type="molecule type" value="Genomic_DNA"/>
</dbReference>